<dbReference type="GO" id="GO:0020037">
    <property type="term" value="F:heme binding"/>
    <property type="evidence" value="ECO:0007669"/>
    <property type="project" value="InterPro"/>
</dbReference>
<dbReference type="RefSeq" id="WP_115692688.1">
    <property type="nucleotide sequence ID" value="NZ_CP031417.1"/>
</dbReference>
<evidence type="ECO:0000313" key="6">
    <source>
        <dbReference type="EMBL" id="AXK82309.1"/>
    </source>
</evidence>
<dbReference type="Proteomes" id="UP000254889">
    <property type="component" value="Chromosome"/>
</dbReference>
<keyword evidence="2 4" id="KW-0479">Metal-binding</keyword>
<dbReference type="PROSITE" id="PS51007">
    <property type="entry name" value="CYTC"/>
    <property type="match status" value="1"/>
</dbReference>
<name>A0A345ZZG2_9HYPH</name>
<dbReference type="Pfam" id="PF13442">
    <property type="entry name" value="Cytochrome_CBB3"/>
    <property type="match status" value="1"/>
</dbReference>
<evidence type="ECO:0000256" key="4">
    <source>
        <dbReference type="PROSITE-ProRule" id="PRU00433"/>
    </source>
</evidence>
<keyword evidence="7" id="KW-1185">Reference proteome</keyword>
<dbReference type="Gene3D" id="1.10.760.10">
    <property type="entry name" value="Cytochrome c-like domain"/>
    <property type="match status" value="1"/>
</dbReference>
<evidence type="ECO:0000256" key="2">
    <source>
        <dbReference type="ARBA" id="ARBA00022723"/>
    </source>
</evidence>
<dbReference type="InterPro" id="IPR009056">
    <property type="entry name" value="Cyt_c-like_dom"/>
</dbReference>
<sequence>MRPFVIAVVLTTVPTLGFAAPDDTQRGQKLAREQCAQCHNISKEPSSNVQRAPAFRDIARSPLNANQWVVYLAFGHSPMGAARMAAISPGDAGDIASYIVTLRPH</sequence>
<evidence type="ECO:0000313" key="7">
    <source>
        <dbReference type="Proteomes" id="UP000254889"/>
    </source>
</evidence>
<evidence type="ECO:0000256" key="1">
    <source>
        <dbReference type="ARBA" id="ARBA00022617"/>
    </source>
</evidence>
<proteinExistence type="predicted"/>
<dbReference type="SUPFAM" id="SSF46626">
    <property type="entry name" value="Cytochrome c"/>
    <property type="match status" value="1"/>
</dbReference>
<dbReference type="GO" id="GO:0009055">
    <property type="term" value="F:electron transfer activity"/>
    <property type="evidence" value="ECO:0007669"/>
    <property type="project" value="InterPro"/>
</dbReference>
<dbReference type="GO" id="GO:0046872">
    <property type="term" value="F:metal ion binding"/>
    <property type="evidence" value="ECO:0007669"/>
    <property type="project" value="UniProtKB-KW"/>
</dbReference>
<dbReference type="OrthoDB" id="7873796at2"/>
<dbReference type="KEGG" id="ptaw:DW352_18365"/>
<feature type="domain" description="Cytochrome c" evidence="5">
    <location>
        <begin position="22"/>
        <end position="103"/>
    </location>
</feature>
<evidence type="ECO:0000259" key="5">
    <source>
        <dbReference type="PROSITE" id="PS51007"/>
    </source>
</evidence>
<organism evidence="6 7">
    <name type="scientific">Pseudolabrys taiwanensis</name>
    <dbReference type="NCBI Taxonomy" id="331696"/>
    <lineage>
        <taxon>Bacteria</taxon>
        <taxon>Pseudomonadati</taxon>
        <taxon>Pseudomonadota</taxon>
        <taxon>Alphaproteobacteria</taxon>
        <taxon>Hyphomicrobiales</taxon>
        <taxon>Xanthobacteraceae</taxon>
        <taxon>Pseudolabrys</taxon>
    </lineage>
</organism>
<keyword evidence="1 4" id="KW-0349">Heme</keyword>
<dbReference type="EMBL" id="CP031417">
    <property type="protein sequence ID" value="AXK82309.1"/>
    <property type="molecule type" value="Genomic_DNA"/>
</dbReference>
<reference evidence="6 7" key="1">
    <citation type="submission" date="2018-07" db="EMBL/GenBank/DDBJ databases">
        <authorList>
            <person name="Quirk P.G."/>
            <person name="Krulwich T.A."/>
        </authorList>
    </citation>
    <scope>NUCLEOTIDE SEQUENCE [LARGE SCALE GENOMIC DNA]</scope>
    <source>
        <strain evidence="6 7">CC-BB4</strain>
    </source>
</reference>
<keyword evidence="3 4" id="KW-0408">Iron</keyword>
<gene>
    <name evidence="6" type="ORF">DW352_18365</name>
</gene>
<protein>
    <recommendedName>
        <fullName evidence="5">Cytochrome c domain-containing protein</fullName>
    </recommendedName>
</protein>
<evidence type="ECO:0000256" key="3">
    <source>
        <dbReference type="ARBA" id="ARBA00023004"/>
    </source>
</evidence>
<dbReference type="AlphaFoldDB" id="A0A345ZZG2"/>
<accession>A0A345ZZG2</accession>
<dbReference type="InterPro" id="IPR036909">
    <property type="entry name" value="Cyt_c-like_dom_sf"/>
</dbReference>